<organism evidence="1">
    <name type="scientific">marine metagenome</name>
    <dbReference type="NCBI Taxonomy" id="408172"/>
    <lineage>
        <taxon>unclassified sequences</taxon>
        <taxon>metagenomes</taxon>
        <taxon>ecological metagenomes</taxon>
    </lineage>
</organism>
<protein>
    <submittedName>
        <fullName evidence="1">Uncharacterized protein</fullName>
    </submittedName>
</protein>
<accession>A0A382YH24</accession>
<evidence type="ECO:0000313" key="1">
    <source>
        <dbReference type="EMBL" id="SVD81808.1"/>
    </source>
</evidence>
<sequence>RDEYIRFPTEWSVVEKNLHMLDNTPDNIQTSLATAIQIFNVKHLPDFMKWKVQSKFKKLNVGTVPGGTQMGGGLVNMHLLYIPTFLSIQILPKEDKQEVRERYLEFKDWLFTNYRQDDEYWKINPYGWKRWEAVMDHMDAQDNSYLLPGFKEYVTKLDAIRGLKASNVFPELEHLL</sequence>
<proteinExistence type="predicted"/>
<dbReference type="AlphaFoldDB" id="A0A382YH24"/>
<dbReference type="EMBL" id="UINC01175271">
    <property type="protein sequence ID" value="SVD81808.1"/>
    <property type="molecule type" value="Genomic_DNA"/>
</dbReference>
<feature type="non-terminal residue" evidence="1">
    <location>
        <position position="1"/>
    </location>
</feature>
<name>A0A382YH24_9ZZZZ</name>
<gene>
    <name evidence="1" type="ORF">METZ01_LOCUS434662</name>
</gene>
<reference evidence="1" key="1">
    <citation type="submission" date="2018-05" db="EMBL/GenBank/DDBJ databases">
        <authorList>
            <person name="Lanie J.A."/>
            <person name="Ng W.-L."/>
            <person name="Kazmierczak K.M."/>
            <person name="Andrzejewski T.M."/>
            <person name="Davidsen T.M."/>
            <person name="Wayne K.J."/>
            <person name="Tettelin H."/>
            <person name="Glass J.I."/>
            <person name="Rusch D."/>
            <person name="Podicherti R."/>
            <person name="Tsui H.-C.T."/>
            <person name="Winkler M.E."/>
        </authorList>
    </citation>
    <scope>NUCLEOTIDE SEQUENCE</scope>
</reference>